<evidence type="ECO:0000313" key="3">
    <source>
        <dbReference type="Proteomes" id="UP000494106"/>
    </source>
</evidence>
<feature type="region of interest" description="Disordered" evidence="1">
    <location>
        <begin position="38"/>
        <end position="70"/>
    </location>
</feature>
<reference evidence="2 3" key="1">
    <citation type="submission" date="2020-04" db="EMBL/GenBank/DDBJ databases">
        <authorList>
            <person name="Wallbank WR R."/>
            <person name="Pardo Diaz C."/>
            <person name="Kozak K."/>
            <person name="Martin S."/>
            <person name="Jiggins C."/>
            <person name="Moest M."/>
            <person name="Warren A I."/>
            <person name="Byers J.R.P. K."/>
            <person name="Montejo-Kovacevich G."/>
            <person name="Yen C E."/>
        </authorList>
    </citation>
    <scope>NUCLEOTIDE SEQUENCE [LARGE SCALE GENOMIC DNA]</scope>
</reference>
<feature type="compositionally biased region" description="Acidic residues" evidence="1">
    <location>
        <begin position="43"/>
        <end position="70"/>
    </location>
</feature>
<protein>
    <submittedName>
        <fullName evidence="2">Uncharacterized protein</fullName>
    </submittedName>
</protein>
<evidence type="ECO:0000313" key="2">
    <source>
        <dbReference type="EMBL" id="CAB3223450.1"/>
    </source>
</evidence>
<proteinExistence type="predicted"/>
<organism evidence="2 3">
    <name type="scientific">Arctia plantaginis</name>
    <name type="common">Wood tiger moth</name>
    <name type="synonym">Phalaena plantaginis</name>
    <dbReference type="NCBI Taxonomy" id="874455"/>
    <lineage>
        <taxon>Eukaryota</taxon>
        <taxon>Metazoa</taxon>
        <taxon>Ecdysozoa</taxon>
        <taxon>Arthropoda</taxon>
        <taxon>Hexapoda</taxon>
        <taxon>Insecta</taxon>
        <taxon>Pterygota</taxon>
        <taxon>Neoptera</taxon>
        <taxon>Endopterygota</taxon>
        <taxon>Lepidoptera</taxon>
        <taxon>Glossata</taxon>
        <taxon>Ditrysia</taxon>
        <taxon>Noctuoidea</taxon>
        <taxon>Erebidae</taxon>
        <taxon>Arctiinae</taxon>
        <taxon>Arctia</taxon>
    </lineage>
</organism>
<keyword evidence="3" id="KW-1185">Reference proteome</keyword>
<dbReference type="AlphaFoldDB" id="A0A8S0YUG7"/>
<name>A0A8S0YUG7_ARCPL</name>
<gene>
    <name evidence="2" type="ORF">APLA_LOCUS1656</name>
</gene>
<dbReference type="OrthoDB" id="7697417at2759"/>
<dbReference type="EMBL" id="CADEBC010000135">
    <property type="protein sequence ID" value="CAB3223450.1"/>
    <property type="molecule type" value="Genomic_DNA"/>
</dbReference>
<sequence>MRYPTDYRPEDCGSALTDGRFEYYWFDGSRSSLIEEISRDEEASNADDSDNENDDNVYCDGSEDESDDSGNEFLFLVQHQFLCKR</sequence>
<evidence type="ECO:0000256" key="1">
    <source>
        <dbReference type="SAM" id="MobiDB-lite"/>
    </source>
</evidence>
<accession>A0A8S0YUG7</accession>
<dbReference type="Proteomes" id="UP000494106">
    <property type="component" value="Unassembled WGS sequence"/>
</dbReference>
<comment type="caution">
    <text evidence="2">The sequence shown here is derived from an EMBL/GenBank/DDBJ whole genome shotgun (WGS) entry which is preliminary data.</text>
</comment>